<dbReference type="Proteomes" id="UP001139353">
    <property type="component" value="Unassembled WGS sequence"/>
</dbReference>
<keyword evidence="2" id="KW-0238">DNA-binding</keyword>
<evidence type="ECO:0000313" key="5">
    <source>
        <dbReference type="EMBL" id="MCK9686713.1"/>
    </source>
</evidence>
<evidence type="ECO:0000259" key="4">
    <source>
        <dbReference type="PROSITE" id="PS50043"/>
    </source>
</evidence>
<dbReference type="EMBL" id="JAJLJH010000003">
    <property type="protein sequence ID" value="MCK9686713.1"/>
    <property type="molecule type" value="Genomic_DNA"/>
</dbReference>
<reference evidence="5" key="1">
    <citation type="submission" date="2021-11" db="EMBL/GenBank/DDBJ databases">
        <title>BS-T2-15 a new species belonging to the Comamonadaceae family isolated from the soil of a French oak forest.</title>
        <authorList>
            <person name="Mieszkin S."/>
            <person name="Alain K."/>
        </authorList>
    </citation>
    <scope>NUCLEOTIDE SEQUENCE</scope>
    <source>
        <strain evidence="5">BS-T2-15</strain>
    </source>
</reference>
<dbReference type="PROSITE" id="PS50043">
    <property type="entry name" value="HTH_LUXR_2"/>
    <property type="match status" value="1"/>
</dbReference>
<name>A0A9X1YL34_9BURK</name>
<evidence type="ECO:0000313" key="6">
    <source>
        <dbReference type="Proteomes" id="UP001139353"/>
    </source>
</evidence>
<accession>A0A9X1YL34</accession>
<feature type="domain" description="HTH luxR-type" evidence="4">
    <location>
        <begin position="150"/>
        <end position="215"/>
    </location>
</feature>
<dbReference type="GO" id="GO:0003677">
    <property type="term" value="F:DNA binding"/>
    <property type="evidence" value="ECO:0007669"/>
    <property type="project" value="UniProtKB-KW"/>
</dbReference>
<evidence type="ECO:0000256" key="3">
    <source>
        <dbReference type="ARBA" id="ARBA00023163"/>
    </source>
</evidence>
<evidence type="ECO:0000256" key="2">
    <source>
        <dbReference type="ARBA" id="ARBA00023125"/>
    </source>
</evidence>
<dbReference type="SMART" id="SM00421">
    <property type="entry name" value="HTH_LUXR"/>
    <property type="match status" value="1"/>
</dbReference>
<dbReference type="PRINTS" id="PR00038">
    <property type="entry name" value="HTHLUXR"/>
</dbReference>
<dbReference type="RefSeq" id="WP_275682755.1">
    <property type="nucleotide sequence ID" value="NZ_JAJLJH010000003.1"/>
</dbReference>
<organism evidence="5 6">
    <name type="scientific">Scleromatobacter humisilvae</name>
    <dbReference type="NCBI Taxonomy" id="2897159"/>
    <lineage>
        <taxon>Bacteria</taxon>
        <taxon>Pseudomonadati</taxon>
        <taxon>Pseudomonadota</taxon>
        <taxon>Betaproteobacteria</taxon>
        <taxon>Burkholderiales</taxon>
        <taxon>Sphaerotilaceae</taxon>
        <taxon>Scleromatobacter</taxon>
    </lineage>
</organism>
<proteinExistence type="predicted"/>
<gene>
    <name evidence="5" type="ORF">LPC04_13445</name>
</gene>
<dbReference type="PANTHER" id="PTHR44688">
    <property type="entry name" value="DNA-BINDING TRANSCRIPTIONAL ACTIVATOR DEVR_DOSR"/>
    <property type="match status" value="1"/>
</dbReference>
<protein>
    <submittedName>
        <fullName evidence="5">Helix-turn-helix transcriptional regulator</fullName>
    </submittedName>
</protein>
<dbReference type="InterPro" id="IPR016032">
    <property type="entry name" value="Sig_transdc_resp-reg_C-effctor"/>
</dbReference>
<comment type="caution">
    <text evidence="5">The sequence shown here is derived from an EMBL/GenBank/DDBJ whole genome shotgun (WGS) entry which is preliminary data.</text>
</comment>
<evidence type="ECO:0000256" key="1">
    <source>
        <dbReference type="ARBA" id="ARBA00023015"/>
    </source>
</evidence>
<dbReference type="SUPFAM" id="SSF46894">
    <property type="entry name" value="C-terminal effector domain of the bipartite response regulators"/>
    <property type="match status" value="1"/>
</dbReference>
<sequence>MSMAIDQRLEAGALAAASPADPAMASTARTGHWLAGLLDQIDYGLVVLDETADALHVNRAARDWLSSAAAPLRIHGGRIEAVSVREAGVFRRALAGAVVRGWRALLAFDEGGEGVVATVGPLPGPRAAIPGLALLVIGRRHACDALTAQMFASRHGLTPTEAQVLDLLCTGLTPREIARRQGIAVSTVRSHVGNIRSKTRAKSIGRLVREVALLPPSGHALGASSGLAVS</sequence>
<dbReference type="PANTHER" id="PTHR44688:SF25">
    <property type="entry name" value="HTH LUXR-TYPE DOMAIN-CONTAINING PROTEIN"/>
    <property type="match status" value="1"/>
</dbReference>
<keyword evidence="1" id="KW-0805">Transcription regulation</keyword>
<dbReference type="GO" id="GO:0006355">
    <property type="term" value="P:regulation of DNA-templated transcription"/>
    <property type="evidence" value="ECO:0007669"/>
    <property type="project" value="InterPro"/>
</dbReference>
<keyword evidence="6" id="KW-1185">Reference proteome</keyword>
<dbReference type="Gene3D" id="1.10.10.10">
    <property type="entry name" value="Winged helix-like DNA-binding domain superfamily/Winged helix DNA-binding domain"/>
    <property type="match status" value="1"/>
</dbReference>
<dbReference type="AlphaFoldDB" id="A0A9X1YL34"/>
<dbReference type="InterPro" id="IPR000792">
    <property type="entry name" value="Tscrpt_reg_LuxR_C"/>
</dbReference>
<keyword evidence="3" id="KW-0804">Transcription</keyword>
<dbReference type="InterPro" id="IPR036388">
    <property type="entry name" value="WH-like_DNA-bd_sf"/>
</dbReference>
<dbReference type="CDD" id="cd06170">
    <property type="entry name" value="LuxR_C_like"/>
    <property type="match status" value="1"/>
</dbReference>
<dbReference type="Pfam" id="PF00196">
    <property type="entry name" value="GerE"/>
    <property type="match status" value="1"/>
</dbReference>